<dbReference type="Gene3D" id="3.20.20.140">
    <property type="entry name" value="Metal-dependent hydrolases"/>
    <property type="match status" value="1"/>
</dbReference>
<evidence type="ECO:0000313" key="3">
    <source>
        <dbReference type="EMBL" id="GAA4348068.1"/>
    </source>
</evidence>
<accession>A0ABP8HZN3</accession>
<name>A0ABP8HZN3_9BACT</name>
<dbReference type="EMBL" id="BAABGZ010000008">
    <property type="protein sequence ID" value="GAA4348068.1"/>
    <property type="molecule type" value="Genomic_DNA"/>
</dbReference>
<dbReference type="NCBIfam" id="TIGR04183">
    <property type="entry name" value="Por_Secre_tail"/>
    <property type="match status" value="1"/>
</dbReference>
<feature type="signal peptide" evidence="1">
    <location>
        <begin position="1"/>
        <end position="19"/>
    </location>
</feature>
<dbReference type="InterPro" id="IPR016195">
    <property type="entry name" value="Pol/histidinol_Pase-like"/>
</dbReference>
<evidence type="ECO:0000256" key="1">
    <source>
        <dbReference type="SAM" id="SignalP"/>
    </source>
</evidence>
<evidence type="ECO:0000313" key="4">
    <source>
        <dbReference type="Proteomes" id="UP001501153"/>
    </source>
</evidence>
<keyword evidence="4" id="KW-1185">Reference proteome</keyword>
<organism evidence="3 4">
    <name type="scientific">Hymenobacter saemangeumensis</name>
    <dbReference type="NCBI Taxonomy" id="1084522"/>
    <lineage>
        <taxon>Bacteria</taxon>
        <taxon>Pseudomonadati</taxon>
        <taxon>Bacteroidota</taxon>
        <taxon>Cytophagia</taxon>
        <taxon>Cytophagales</taxon>
        <taxon>Hymenobacteraceae</taxon>
        <taxon>Hymenobacter</taxon>
    </lineage>
</organism>
<evidence type="ECO:0000259" key="2">
    <source>
        <dbReference type="Pfam" id="PF18962"/>
    </source>
</evidence>
<keyword evidence="1" id="KW-0732">Signal</keyword>
<dbReference type="NCBIfam" id="NF038032">
    <property type="entry name" value="CehA_McbA_metalo"/>
    <property type="match status" value="1"/>
</dbReference>
<dbReference type="Proteomes" id="UP001501153">
    <property type="component" value="Unassembled WGS sequence"/>
</dbReference>
<dbReference type="RefSeq" id="WP_345233270.1">
    <property type="nucleotide sequence ID" value="NZ_BAABGZ010000008.1"/>
</dbReference>
<protein>
    <recommendedName>
        <fullName evidence="2">Secretion system C-terminal sorting domain-containing protein</fullName>
    </recommendedName>
</protein>
<reference evidence="4" key="1">
    <citation type="journal article" date="2019" name="Int. J. Syst. Evol. Microbiol.">
        <title>The Global Catalogue of Microorganisms (GCM) 10K type strain sequencing project: providing services to taxonomists for standard genome sequencing and annotation.</title>
        <authorList>
            <consortium name="The Broad Institute Genomics Platform"/>
            <consortium name="The Broad Institute Genome Sequencing Center for Infectious Disease"/>
            <person name="Wu L."/>
            <person name="Ma J."/>
        </authorList>
    </citation>
    <scope>NUCLEOTIDE SEQUENCE [LARGE SCALE GENOMIC DNA]</scope>
    <source>
        <strain evidence="4">JCM 17923</strain>
    </source>
</reference>
<gene>
    <name evidence="3" type="ORF">GCM10023185_03640</name>
</gene>
<proteinExistence type="predicted"/>
<dbReference type="Pfam" id="PF18962">
    <property type="entry name" value="Por_Secre_tail"/>
    <property type="match status" value="1"/>
</dbReference>
<feature type="chain" id="PRO_5047043963" description="Secretion system C-terminal sorting domain-containing protein" evidence="1">
    <location>
        <begin position="20"/>
        <end position="470"/>
    </location>
</feature>
<dbReference type="SUPFAM" id="SSF89550">
    <property type="entry name" value="PHP domain-like"/>
    <property type="match status" value="1"/>
</dbReference>
<feature type="domain" description="Secretion system C-terminal sorting" evidence="2">
    <location>
        <begin position="389"/>
        <end position="468"/>
    </location>
</feature>
<comment type="caution">
    <text evidence="3">The sequence shown here is derived from an EMBL/GenBank/DDBJ whole genome shotgun (WGS) entry which is preliminary data.</text>
</comment>
<sequence>MVRPLLFLFGSLLTLTARAQTPAYNFYYGNLHSHTSYSDGNQDEATSGASTPADAYAFADASLQMDFLGVSEHNHSQAGMQRSNYALGLQQAAQATNPQFVALFGMEWGVISGGGHMLVYGVNQLLNWEAGNLDVFVPRNDYQALMRQINRRPGAFALFAHPANLDYGDLAGAAPFSPTADSAVVGTPLRSGPATSTNVTYSNNSTSSFESTYQRMLARGYHVGMGFDHDNHNTTFGRSTAGRLVVLAPTLTQASIMQAMRERRFYGSDDWNVQVTLSCNGAPMGSILTSPAPAALSVTVSDPDNESIRSITLMRGVPGSLVNAVSVATSTTGAAALSYTDPAPSGTAYYYAIIIQADGNRIVTSPIWYTRSAVVSAATVAANPLAFEVFPNPTPGTDVTISYYLQHPAAVSLEVIDVLGRKVYALSQNEVQASGPKAYTLPATGLPAGIYTIRLTQDGVVTHRKLVVSY</sequence>
<dbReference type="InterPro" id="IPR026444">
    <property type="entry name" value="Secre_tail"/>
</dbReference>